<feature type="transmembrane region" description="Helical" evidence="1">
    <location>
        <begin position="56"/>
        <end position="75"/>
    </location>
</feature>
<dbReference type="KEGG" id="mff:MFFC18_20940"/>
<proteinExistence type="predicted"/>
<protein>
    <submittedName>
        <fullName evidence="2">Uncharacterized protein</fullName>
    </submittedName>
</protein>
<evidence type="ECO:0000313" key="3">
    <source>
        <dbReference type="Proteomes" id="UP000322214"/>
    </source>
</evidence>
<dbReference type="RefSeq" id="WP_075082316.1">
    <property type="nucleotide sequence ID" value="NZ_CP042912.1"/>
</dbReference>
<sequence length="126" mass="13924">MNLSFVPIYLIADGENSAAIAQNVNGQYALLFAAIAFVVTLAMIVEYYRRRHSKRIVIAAGLLMLTHPIWTVSAISGDLGYGQRNLAFAWTTALVVLLFIMYFRQPSRYNSKKSALRVPSPDANAG</sequence>
<dbReference type="OrthoDB" id="9947887at2"/>
<keyword evidence="1" id="KW-0472">Membrane</keyword>
<evidence type="ECO:0000313" key="2">
    <source>
        <dbReference type="EMBL" id="QEG22218.1"/>
    </source>
</evidence>
<dbReference type="AlphaFoldDB" id="A0A5B9P7C8"/>
<organism evidence="2 3">
    <name type="scientific">Mariniblastus fucicola</name>
    <dbReference type="NCBI Taxonomy" id="980251"/>
    <lineage>
        <taxon>Bacteria</taxon>
        <taxon>Pseudomonadati</taxon>
        <taxon>Planctomycetota</taxon>
        <taxon>Planctomycetia</taxon>
        <taxon>Pirellulales</taxon>
        <taxon>Pirellulaceae</taxon>
        <taxon>Mariniblastus</taxon>
    </lineage>
</organism>
<keyword evidence="3" id="KW-1185">Reference proteome</keyword>
<feature type="transmembrane region" description="Helical" evidence="1">
    <location>
        <begin position="26"/>
        <end position="44"/>
    </location>
</feature>
<dbReference type="Proteomes" id="UP000322214">
    <property type="component" value="Chromosome"/>
</dbReference>
<keyword evidence="1" id="KW-1133">Transmembrane helix</keyword>
<dbReference type="EMBL" id="CP042912">
    <property type="protein sequence ID" value="QEG22218.1"/>
    <property type="molecule type" value="Genomic_DNA"/>
</dbReference>
<evidence type="ECO:0000256" key="1">
    <source>
        <dbReference type="SAM" id="Phobius"/>
    </source>
</evidence>
<feature type="transmembrane region" description="Helical" evidence="1">
    <location>
        <begin position="87"/>
        <end position="103"/>
    </location>
</feature>
<name>A0A5B9P7C8_9BACT</name>
<accession>A0A5B9P7C8</accession>
<reference evidence="2 3" key="1">
    <citation type="submission" date="2019-08" db="EMBL/GenBank/DDBJ databases">
        <title>Deep-cultivation of Planctomycetes and their phenomic and genomic characterization uncovers novel biology.</title>
        <authorList>
            <person name="Wiegand S."/>
            <person name="Jogler M."/>
            <person name="Boedeker C."/>
            <person name="Pinto D."/>
            <person name="Vollmers J."/>
            <person name="Rivas-Marin E."/>
            <person name="Kohn T."/>
            <person name="Peeters S.H."/>
            <person name="Heuer A."/>
            <person name="Rast P."/>
            <person name="Oberbeckmann S."/>
            <person name="Bunk B."/>
            <person name="Jeske O."/>
            <person name="Meyerdierks A."/>
            <person name="Storesund J.E."/>
            <person name="Kallscheuer N."/>
            <person name="Luecker S."/>
            <person name="Lage O.M."/>
            <person name="Pohl T."/>
            <person name="Merkel B.J."/>
            <person name="Hornburger P."/>
            <person name="Mueller R.-W."/>
            <person name="Bruemmer F."/>
            <person name="Labrenz M."/>
            <person name="Spormann A.M."/>
            <person name="Op den Camp H."/>
            <person name="Overmann J."/>
            <person name="Amann R."/>
            <person name="Jetten M.S.M."/>
            <person name="Mascher T."/>
            <person name="Medema M.H."/>
            <person name="Devos D.P."/>
            <person name="Kaster A.-K."/>
            <person name="Ovreas L."/>
            <person name="Rohde M."/>
            <person name="Galperin M.Y."/>
            <person name="Jogler C."/>
        </authorList>
    </citation>
    <scope>NUCLEOTIDE SEQUENCE [LARGE SCALE GENOMIC DNA]</scope>
    <source>
        <strain evidence="2 3">FC18</strain>
    </source>
</reference>
<gene>
    <name evidence="2" type="ORF">MFFC18_20940</name>
</gene>
<dbReference type="STRING" id="980251.GCA_001642875_03580"/>
<keyword evidence="1" id="KW-0812">Transmembrane</keyword>